<name>A0A8H4NPL4_9HYPO</name>
<feature type="domain" description="2EXR" evidence="2">
    <location>
        <begin position="30"/>
        <end position="91"/>
    </location>
</feature>
<proteinExistence type="predicted"/>
<dbReference type="EMBL" id="JAADJG010000584">
    <property type="protein sequence ID" value="KAF4442965.1"/>
    <property type="molecule type" value="Genomic_DNA"/>
</dbReference>
<reference evidence="3" key="1">
    <citation type="submission" date="2020-01" db="EMBL/GenBank/DDBJ databases">
        <title>Identification and distribution of gene clusters putatively required for synthesis of sphingolipid metabolism inhibitors in phylogenetically diverse species of the filamentous fungus Fusarium.</title>
        <authorList>
            <person name="Kim H.-S."/>
            <person name="Busman M."/>
            <person name="Brown D.W."/>
            <person name="Divon H."/>
            <person name="Uhlig S."/>
            <person name="Proctor R.H."/>
        </authorList>
    </citation>
    <scope>NUCLEOTIDE SEQUENCE</scope>
    <source>
        <strain evidence="3">NRRL 53441</strain>
    </source>
</reference>
<dbReference type="Pfam" id="PF20150">
    <property type="entry name" value="2EXR"/>
    <property type="match status" value="1"/>
</dbReference>
<evidence type="ECO:0000313" key="4">
    <source>
        <dbReference type="Proteomes" id="UP000605986"/>
    </source>
</evidence>
<dbReference type="Proteomes" id="UP000605986">
    <property type="component" value="Unassembled WGS sequence"/>
</dbReference>
<feature type="region of interest" description="Disordered" evidence="1">
    <location>
        <begin position="1"/>
        <end position="25"/>
    </location>
</feature>
<feature type="compositionally biased region" description="Polar residues" evidence="1">
    <location>
        <begin position="1"/>
        <end position="15"/>
    </location>
</feature>
<organism evidence="3 4">
    <name type="scientific">Fusarium austroafricanum</name>
    <dbReference type="NCBI Taxonomy" id="2364996"/>
    <lineage>
        <taxon>Eukaryota</taxon>
        <taxon>Fungi</taxon>
        <taxon>Dikarya</taxon>
        <taxon>Ascomycota</taxon>
        <taxon>Pezizomycotina</taxon>
        <taxon>Sordariomycetes</taxon>
        <taxon>Hypocreomycetidae</taxon>
        <taxon>Hypocreales</taxon>
        <taxon>Nectriaceae</taxon>
        <taxon>Fusarium</taxon>
        <taxon>Fusarium concolor species complex</taxon>
    </lineage>
</organism>
<protein>
    <recommendedName>
        <fullName evidence="2">2EXR domain-containing protein</fullName>
    </recommendedName>
</protein>
<evidence type="ECO:0000259" key="2">
    <source>
        <dbReference type="Pfam" id="PF20150"/>
    </source>
</evidence>
<comment type="caution">
    <text evidence="3">The sequence shown here is derived from an EMBL/GenBank/DDBJ whole genome shotgun (WGS) entry which is preliminary data.</text>
</comment>
<dbReference type="AlphaFoldDB" id="A0A8H4NPL4"/>
<keyword evidence="4" id="KW-1185">Reference proteome</keyword>
<sequence length="291" mass="34392">MLSSSATKPTRSVQQPKLLDTETSETTRTFHRFPDLPLELRWDIWDLALARERFLQVKLECDRMRQFVNLATDIWFHDPWKRGLRNLGFDRWERFDDLLRQGYTKRLRRTISRITSVMILNHGYAQPSAVNRNTPMWLFRPSLPVMLATKCLSREQDPVPIKSTLKRIDSYWLESLRTINRWKSLVDAVKVETPCTYKFGHTTRGWSHIENKNSKDALNHIERVDADVMANYSKVRAWTEQHPWNAPRTAEGFWVFPLQCLELILPTMRHSIFTVQVEVSLFSLELCVFDL</sequence>
<evidence type="ECO:0000256" key="1">
    <source>
        <dbReference type="SAM" id="MobiDB-lite"/>
    </source>
</evidence>
<gene>
    <name evidence="3" type="ORF">F53441_11609</name>
</gene>
<dbReference type="OrthoDB" id="3596450at2759"/>
<evidence type="ECO:0000313" key="3">
    <source>
        <dbReference type="EMBL" id="KAF4442965.1"/>
    </source>
</evidence>
<dbReference type="InterPro" id="IPR045518">
    <property type="entry name" value="2EXR"/>
</dbReference>
<accession>A0A8H4NPL4</accession>